<dbReference type="AlphaFoldDB" id="A0A268NX18"/>
<evidence type="ECO:0000259" key="2">
    <source>
        <dbReference type="Pfam" id="PF00586"/>
    </source>
</evidence>
<feature type="binding site" evidence="1">
    <location>
        <position position="52"/>
    </location>
    <ligand>
        <name>substrate</name>
    </ligand>
</feature>
<dbReference type="GO" id="GO:0000287">
    <property type="term" value="F:magnesium ion binding"/>
    <property type="evidence" value="ECO:0007669"/>
    <property type="project" value="UniProtKB-UniRule"/>
</dbReference>
<evidence type="ECO:0000313" key="4">
    <source>
        <dbReference type="EMBL" id="PAE87968.1"/>
    </source>
</evidence>
<feature type="binding site" evidence="1">
    <location>
        <position position="324"/>
    </location>
    <ligand>
        <name>substrate</name>
    </ligand>
</feature>
<evidence type="ECO:0000313" key="5">
    <source>
        <dbReference type="Proteomes" id="UP000216207"/>
    </source>
</evidence>
<dbReference type="Gene3D" id="3.90.650.10">
    <property type="entry name" value="PurM-like C-terminal domain"/>
    <property type="match status" value="1"/>
</dbReference>
<feature type="binding site" evidence="1">
    <location>
        <position position="104"/>
    </location>
    <ligand>
        <name>ATP</name>
        <dbReference type="ChEBI" id="CHEBI:30616"/>
    </ligand>
</feature>
<evidence type="ECO:0000256" key="1">
    <source>
        <dbReference type="HAMAP-Rule" id="MF_02128"/>
    </source>
</evidence>
<dbReference type="NCBIfam" id="TIGR01379">
    <property type="entry name" value="thiL"/>
    <property type="match status" value="1"/>
</dbReference>
<feature type="binding site" evidence="1">
    <location>
        <position position="74"/>
    </location>
    <ligand>
        <name>Mg(2+)</name>
        <dbReference type="ChEBI" id="CHEBI:18420"/>
        <label>4</label>
    </ligand>
</feature>
<feature type="binding site" evidence="1">
    <location>
        <position position="219"/>
    </location>
    <ligand>
        <name>ATP</name>
        <dbReference type="ChEBI" id="CHEBI:30616"/>
    </ligand>
</feature>
<comment type="caution">
    <text evidence="4">The sequence shown here is derived from an EMBL/GenBank/DDBJ whole genome shotgun (WGS) entry which is preliminary data.</text>
</comment>
<feature type="binding site" evidence="1">
    <location>
        <position position="45"/>
    </location>
    <ligand>
        <name>Mg(2+)</name>
        <dbReference type="ChEBI" id="CHEBI:18420"/>
        <label>1</label>
    </ligand>
</feature>
<keyword evidence="1" id="KW-0067">ATP-binding</keyword>
<gene>
    <name evidence="1" type="primary">thiL</name>
    <name evidence="4" type="ORF">CHH72_15365</name>
</gene>
<dbReference type="UniPathway" id="UPA00060">
    <property type="reaction ID" value="UER00142"/>
</dbReference>
<dbReference type="PANTHER" id="PTHR30270:SF0">
    <property type="entry name" value="THIAMINE-MONOPHOSPHATE KINASE"/>
    <property type="match status" value="1"/>
</dbReference>
<dbReference type="GO" id="GO:0005524">
    <property type="term" value="F:ATP binding"/>
    <property type="evidence" value="ECO:0007669"/>
    <property type="project" value="UniProtKB-UniRule"/>
</dbReference>
<feature type="binding site" evidence="1">
    <location>
        <position position="148"/>
    </location>
    <ligand>
        <name>ATP</name>
        <dbReference type="ChEBI" id="CHEBI:30616"/>
    </ligand>
</feature>
<feature type="domain" description="PurM-like N-terminal" evidence="2">
    <location>
        <begin position="26"/>
        <end position="140"/>
    </location>
</feature>
<dbReference type="Pfam" id="PF02769">
    <property type="entry name" value="AIRS_C"/>
    <property type="match status" value="1"/>
</dbReference>
<evidence type="ECO:0000259" key="3">
    <source>
        <dbReference type="Pfam" id="PF02769"/>
    </source>
</evidence>
<dbReference type="GO" id="GO:0009229">
    <property type="term" value="P:thiamine diphosphate biosynthetic process"/>
    <property type="evidence" value="ECO:0007669"/>
    <property type="project" value="UniProtKB-UniRule"/>
</dbReference>
<dbReference type="PIRSF" id="PIRSF005303">
    <property type="entry name" value="Thiam_monoph_kin"/>
    <property type="match status" value="1"/>
</dbReference>
<dbReference type="EMBL" id="NPCC01000024">
    <property type="protein sequence ID" value="PAE87968.1"/>
    <property type="molecule type" value="Genomic_DNA"/>
</dbReference>
<comment type="catalytic activity">
    <reaction evidence="1">
        <text>thiamine phosphate + ATP = thiamine diphosphate + ADP</text>
        <dbReference type="Rhea" id="RHEA:15913"/>
        <dbReference type="ChEBI" id="CHEBI:30616"/>
        <dbReference type="ChEBI" id="CHEBI:37575"/>
        <dbReference type="ChEBI" id="CHEBI:58937"/>
        <dbReference type="ChEBI" id="CHEBI:456216"/>
        <dbReference type="EC" id="2.7.4.16"/>
    </reaction>
</comment>
<keyword evidence="1" id="KW-0479">Metal-binding</keyword>
<feature type="binding site" evidence="1">
    <location>
        <position position="28"/>
    </location>
    <ligand>
        <name>Mg(2+)</name>
        <dbReference type="ChEBI" id="CHEBI:18420"/>
        <label>4</label>
    </ligand>
</feature>
<dbReference type="InterPro" id="IPR006283">
    <property type="entry name" value="ThiL-like"/>
</dbReference>
<keyword evidence="1 4" id="KW-0418">Kinase</keyword>
<dbReference type="RefSeq" id="WP_011245722.1">
    <property type="nucleotide sequence ID" value="NZ_BOQQ01000009.1"/>
</dbReference>
<feature type="binding site" evidence="1">
    <location>
        <position position="122"/>
    </location>
    <ligand>
        <name>Mg(2+)</name>
        <dbReference type="ChEBI" id="CHEBI:18420"/>
        <label>1</label>
    </ligand>
</feature>
<keyword evidence="1" id="KW-0784">Thiamine biosynthesis</keyword>
<keyword evidence="1" id="KW-0547">Nucleotide-binding</keyword>
<keyword evidence="1" id="KW-0460">Magnesium</keyword>
<comment type="caution">
    <text evidence="1">Lacks conserved residue(s) required for the propagation of feature annotation.</text>
</comment>
<feature type="binding site" evidence="1">
    <location>
        <position position="268"/>
    </location>
    <ligand>
        <name>substrate</name>
    </ligand>
</feature>
<dbReference type="InterPro" id="IPR036921">
    <property type="entry name" value="PurM-like_N_sf"/>
</dbReference>
<dbReference type="SUPFAM" id="SSF56042">
    <property type="entry name" value="PurM C-terminal domain-like"/>
    <property type="match status" value="1"/>
</dbReference>
<comment type="similarity">
    <text evidence="1">Belongs to the thiamine-monophosphate kinase family.</text>
</comment>
<feature type="binding site" evidence="1">
    <location>
        <position position="28"/>
    </location>
    <ligand>
        <name>Mg(2+)</name>
        <dbReference type="ChEBI" id="CHEBI:18420"/>
        <label>3</label>
    </ligand>
</feature>
<dbReference type="InterPro" id="IPR016188">
    <property type="entry name" value="PurM-like_N"/>
</dbReference>
<reference evidence="4 5" key="1">
    <citation type="submission" date="2017-07" db="EMBL/GenBank/DDBJ databases">
        <title>Isolation and whole genome analysis of endospore-forming bacteria from heroin.</title>
        <authorList>
            <person name="Kalinowski J."/>
            <person name="Ahrens B."/>
            <person name="Al-Dilaimi A."/>
            <person name="Winkler A."/>
            <person name="Wibberg D."/>
            <person name="Schleenbecker U."/>
            <person name="Ruckert C."/>
            <person name="Wolfel R."/>
            <person name="Grass G."/>
        </authorList>
    </citation>
    <scope>NUCLEOTIDE SEQUENCE [LARGE SCALE GENOMIC DNA]</scope>
    <source>
        <strain evidence="4 5">7539</strain>
    </source>
</reference>
<sequence length="330" mass="36129">MDDEFSFIRSIVPRETYQERLTHGIGDDAAVYTGQDAWDEVVCVDAMVEGVHFRKDTLSPFQIGRKALAINVSDLAAMGAVPQFYLVSIAIPPNWSAEELTSLYEGMRAVGDRYGMDLIGGDTVSIKDSLVLSVTAIGRVKKGCALFRNQAQPGDVVFVTGPVGGSAAGLELLDQRGRFGAFTEQERRYVHMHQEPVPQVEMGKMLAEQPYRVALNDISDGLASESMEIAEASGVQLVLDQQKVLELSPQMDSVLPEKRVKWSLNGGEDFQLVGTMTDSAFSSCCEAAQQQGRHLYKIGFVRAGEPAVLLASETGEQALQMSGYNHFKRR</sequence>
<dbReference type="SUPFAM" id="SSF55326">
    <property type="entry name" value="PurM N-terminal domain-like"/>
    <property type="match status" value="1"/>
</dbReference>
<comment type="pathway">
    <text evidence="1">Cofactor biosynthesis; thiamine diphosphate biosynthesis; thiamine diphosphate from thiamine phosphate: step 1/1.</text>
</comment>
<keyword evidence="1" id="KW-0808">Transferase</keyword>
<comment type="function">
    <text evidence="1">Catalyzes the ATP-dependent phosphorylation of thiamine-monophosphate (TMP) to form thiamine-pyrophosphate (TPP), the active form of vitamin B1.</text>
</comment>
<accession>A0A268NX18</accession>
<dbReference type="HAMAP" id="MF_02128">
    <property type="entry name" value="TMP_kinase"/>
    <property type="match status" value="1"/>
</dbReference>
<feature type="binding site" evidence="1">
    <location>
        <position position="220"/>
    </location>
    <ligand>
        <name>Mg(2+)</name>
        <dbReference type="ChEBI" id="CHEBI:18420"/>
        <label>5</label>
    </ligand>
</feature>
<comment type="miscellaneous">
    <text evidence="1">Reaction mechanism of ThiL seems to utilize a direct, inline transfer of the gamma-phosphate of ATP to TMP rather than a phosphorylated enzyme intermediate.</text>
</comment>
<proteinExistence type="inferred from homology"/>
<dbReference type="PANTHER" id="PTHR30270">
    <property type="entry name" value="THIAMINE-MONOPHOSPHATE KINASE"/>
    <property type="match status" value="1"/>
</dbReference>
<dbReference type="InterPro" id="IPR010918">
    <property type="entry name" value="PurM-like_C_dom"/>
</dbReference>
<dbReference type="GO" id="GO:0009228">
    <property type="term" value="P:thiamine biosynthetic process"/>
    <property type="evidence" value="ECO:0007669"/>
    <property type="project" value="UniProtKB-KW"/>
</dbReference>
<protein>
    <recommendedName>
        <fullName evidence="1">Thiamine-monophosphate kinase</fullName>
        <shortName evidence="1">TMP kinase</shortName>
        <shortName evidence="1">Thiamine-phosphate kinase</shortName>
        <ecNumber evidence="1">2.7.4.16</ecNumber>
    </recommendedName>
</protein>
<feature type="binding site" evidence="1">
    <location>
        <position position="217"/>
    </location>
    <ligand>
        <name>Mg(2+)</name>
        <dbReference type="ChEBI" id="CHEBI:18420"/>
        <label>3</label>
    </ligand>
</feature>
<dbReference type="Proteomes" id="UP000216207">
    <property type="component" value="Unassembled WGS sequence"/>
</dbReference>
<dbReference type="Gene3D" id="3.30.1330.10">
    <property type="entry name" value="PurM-like, N-terminal domain"/>
    <property type="match status" value="1"/>
</dbReference>
<feature type="binding site" evidence="1">
    <location>
        <position position="45"/>
    </location>
    <ligand>
        <name>Mg(2+)</name>
        <dbReference type="ChEBI" id="CHEBI:18420"/>
        <label>2</label>
    </ligand>
</feature>
<dbReference type="CDD" id="cd02194">
    <property type="entry name" value="ThiL"/>
    <property type="match status" value="1"/>
</dbReference>
<dbReference type="GO" id="GO:0009030">
    <property type="term" value="F:thiamine-phosphate kinase activity"/>
    <property type="evidence" value="ECO:0007669"/>
    <property type="project" value="UniProtKB-UniRule"/>
</dbReference>
<dbReference type="InterPro" id="IPR036676">
    <property type="entry name" value="PurM-like_C_sf"/>
</dbReference>
<dbReference type="Pfam" id="PF00586">
    <property type="entry name" value="AIRS"/>
    <property type="match status" value="1"/>
</dbReference>
<feature type="binding site" evidence="1">
    <location>
        <begin position="121"/>
        <end position="122"/>
    </location>
    <ligand>
        <name>ATP</name>
        <dbReference type="ChEBI" id="CHEBI:30616"/>
    </ligand>
</feature>
<feature type="binding site" evidence="1">
    <location>
        <position position="74"/>
    </location>
    <ligand>
        <name>Mg(2+)</name>
        <dbReference type="ChEBI" id="CHEBI:18420"/>
        <label>3</label>
    </ligand>
</feature>
<name>A0A268NX18_SHOCL</name>
<organism evidence="4 5">
    <name type="scientific">Shouchella clausii</name>
    <name type="common">Alkalihalobacillus clausii</name>
    <dbReference type="NCBI Taxonomy" id="79880"/>
    <lineage>
        <taxon>Bacteria</taxon>
        <taxon>Bacillati</taxon>
        <taxon>Bacillota</taxon>
        <taxon>Bacilli</taxon>
        <taxon>Bacillales</taxon>
        <taxon>Bacillaceae</taxon>
        <taxon>Shouchella</taxon>
    </lineage>
</organism>
<dbReference type="EC" id="2.7.4.16" evidence="1"/>
<feature type="domain" description="PurM-like C-terminal" evidence="3">
    <location>
        <begin position="152"/>
        <end position="299"/>
    </location>
</feature>
<dbReference type="OMA" id="HFRRDWS"/>
<feature type="binding site" evidence="1">
    <location>
        <position position="74"/>
    </location>
    <ligand>
        <name>Mg(2+)</name>
        <dbReference type="ChEBI" id="CHEBI:18420"/>
        <label>2</label>
    </ligand>
</feature>